<dbReference type="PANTHER" id="PTHR31988">
    <property type="entry name" value="ESTERASE, PUTATIVE (DUF303)-RELATED"/>
    <property type="match status" value="1"/>
</dbReference>
<sequence>MRYRNFLVLLGLIIFFASFQEKDREKHLFILSGQSNMELLQPNESFIPILSKRFGKKSITVVKFAKGTQPIRKWYRDWKPLEGKEPKADPILYDSLMIRVSQSINREDFSTVTFVWMQGERDAHESLGNVYEKSLLGLYQQLSNDLNRNDVNFIIGRLSDCGLTKKGWPDWSMIREIQVKVAESHPRFGWINTDDLNEGVNRKGEIIQNDIHMSRTGYIVMGERFARKAIELIESNP</sequence>
<organism evidence="3 4">
    <name type="scientific">Leeuwenhoekiella parthenopeia</name>
    <dbReference type="NCBI Taxonomy" id="2890320"/>
    <lineage>
        <taxon>Bacteria</taxon>
        <taxon>Pseudomonadati</taxon>
        <taxon>Bacteroidota</taxon>
        <taxon>Flavobacteriia</taxon>
        <taxon>Flavobacteriales</taxon>
        <taxon>Flavobacteriaceae</taxon>
        <taxon>Leeuwenhoekiella</taxon>
    </lineage>
</organism>
<reference evidence="3 4" key="1">
    <citation type="submission" date="2021-11" db="EMBL/GenBank/DDBJ databases">
        <title>Seasonal and diel survey of microbial diversity of the Tyrrhenian coast.</title>
        <authorList>
            <person name="Gattoni G."/>
            <person name="Corral P."/>
        </authorList>
    </citation>
    <scope>NUCLEOTIDE SEQUENCE [LARGE SCALE GENOMIC DNA]</scope>
    <source>
        <strain evidence="3 4">Mr9</strain>
    </source>
</reference>
<accession>A0ABS8GTW5</accession>
<protein>
    <recommendedName>
        <fullName evidence="2">Sialate O-acetylesterase domain-containing protein</fullName>
    </recommendedName>
</protein>
<feature type="domain" description="Sialate O-acetylesterase" evidence="2">
    <location>
        <begin position="42"/>
        <end position="230"/>
    </location>
</feature>
<dbReference type="PANTHER" id="PTHR31988:SF19">
    <property type="entry name" value="9-O-ACETYL-N-ACETYLNEURAMINIC ACID DEACETYLASE-RELATED"/>
    <property type="match status" value="1"/>
</dbReference>
<dbReference type="InterPro" id="IPR036514">
    <property type="entry name" value="SGNH_hydro_sf"/>
</dbReference>
<dbReference type="RefSeq" id="WP_228229101.1">
    <property type="nucleotide sequence ID" value="NZ_JAJGMW010000004.1"/>
</dbReference>
<dbReference type="Gene3D" id="3.40.50.1110">
    <property type="entry name" value="SGNH hydrolase"/>
    <property type="match status" value="1"/>
</dbReference>
<dbReference type="InterPro" id="IPR005181">
    <property type="entry name" value="SASA"/>
</dbReference>
<evidence type="ECO:0000313" key="4">
    <source>
        <dbReference type="Proteomes" id="UP001197770"/>
    </source>
</evidence>
<dbReference type="InterPro" id="IPR052940">
    <property type="entry name" value="Carb_Esterase_6"/>
</dbReference>
<proteinExistence type="predicted"/>
<dbReference type="EMBL" id="JAJGMW010000004">
    <property type="protein sequence ID" value="MCC4212003.1"/>
    <property type="molecule type" value="Genomic_DNA"/>
</dbReference>
<keyword evidence="1" id="KW-0378">Hydrolase</keyword>
<evidence type="ECO:0000313" key="3">
    <source>
        <dbReference type="EMBL" id="MCC4212003.1"/>
    </source>
</evidence>
<gene>
    <name evidence="3" type="ORF">LLW17_04670</name>
</gene>
<evidence type="ECO:0000259" key="2">
    <source>
        <dbReference type="Pfam" id="PF03629"/>
    </source>
</evidence>
<keyword evidence="4" id="KW-1185">Reference proteome</keyword>
<dbReference type="Pfam" id="PF03629">
    <property type="entry name" value="SASA"/>
    <property type="match status" value="1"/>
</dbReference>
<comment type="caution">
    <text evidence="3">The sequence shown here is derived from an EMBL/GenBank/DDBJ whole genome shotgun (WGS) entry which is preliminary data.</text>
</comment>
<evidence type="ECO:0000256" key="1">
    <source>
        <dbReference type="ARBA" id="ARBA00022801"/>
    </source>
</evidence>
<dbReference type="Proteomes" id="UP001197770">
    <property type="component" value="Unassembled WGS sequence"/>
</dbReference>
<name>A0ABS8GTW5_9FLAO</name>
<dbReference type="SUPFAM" id="SSF52266">
    <property type="entry name" value="SGNH hydrolase"/>
    <property type="match status" value="1"/>
</dbReference>